<evidence type="ECO:0000313" key="6">
    <source>
        <dbReference type="Proteomes" id="UP000594463"/>
    </source>
</evidence>
<comment type="catalytic activity">
    <reaction evidence="2">
        <text>2 GTP = 3',3'-c-di-GMP + 2 diphosphate</text>
        <dbReference type="Rhea" id="RHEA:24898"/>
        <dbReference type="ChEBI" id="CHEBI:33019"/>
        <dbReference type="ChEBI" id="CHEBI:37565"/>
        <dbReference type="ChEBI" id="CHEBI:58805"/>
        <dbReference type="EC" id="2.7.7.65"/>
    </reaction>
</comment>
<sequence length="423" mass="48615">MGNLSRKDRLGKGFEAKDCRRFFFINSTEKPEELSITVYTNTHDQRDTSHKKKSSTYRFHDLFVKEVWAINYFRIQLIIKFLIAIFAALLLFDVVFDQYPVLFFIHLSAIGCSLLYWGMTALAKKKRLNDSIHWQMAFVLSYCFLIVTALGFTALFYYVKDLIIYILPVFAVGLFVLLSPKHSFIFLATTHSVFVIASILGNSDTYLMVRNIANSSIAVILVLVFMRLTFQMKQHEFEQRIIIEERTAELETINQRLHELAATDELTGLPNRRVFMQSLEREMERAHRYKQSFSVMFLDLDNFKHINDTLGHSARDAALRQFASVLKSSLRDSDMPGRMGGEEFGIILPNTDLKNGALLAERLRQNVEKSTVLYQGKKITFTASIGVAAYSEEISNIDELLRKVDEALYEAKAEGRNCIVQKA</sequence>
<evidence type="ECO:0000313" key="5">
    <source>
        <dbReference type="EMBL" id="QPM68409.1"/>
    </source>
</evidence>
<dbReference type="SUPFAM" id="SSF55073">
    <property type="entry name" value="Nucleotide cyclase"/>
    <property type="match status" value="1"/>
</dbReference>
<dbReference type="InterPro" id="IPR043128">
    <property type="entry name" value="Rev_trsase/Diguanyl_cyclase"/>
</dbReference>
<dbReference type="InterPro" id="IPR000160">
    <property type="entry name" value="GGDEF_dom"/>
</dbReference>
<dbReference type="SMART" id="SM00267">
    <property type="entry name" value="GGDEF"/>
    <property type="match status" value="1"/>
</dbReference>
<dbReference type="Gene3D" id="3.30.70.270">
    <property type="match status" value="1"/>
</dbReference>
<accession>A0A7T1AM35</accession>
<dbReference type="Pfam" id="PF00990">
    <property type="entry name" value="GGDEF"/>
    <property type="match status" value="1"/>
</dbReference>
<evidence type="ECO:0000256" key="1">
    <source>
        <dbReference type="ARBA" id="ARBA00012528"/>
    </source>
</evidence>
<dbReference type="EMBL" id="CP065383">
    <property type="protein sequence ID" value="QPM68409.1"/>
    <property type="molecule type" value="Genomic_DNA"/>
</dbReference>
<proteinExistence type="predicted"/>
<dbReference type="PROSITE" id="PS50887">
    <property type="entry name" value="GGDEF"/>
    <property type="match status" value="1"/>
</dbReference>
<reference evidence="5 6" key="1">
    <citation type="journal article" date="2021" name="Nat. Commun.">
        <title>Isolation of a member of the candidate phylum Atribacteria reveals a unique cell membrane structure.</title>
        <authorList>
            <person name="Taiki K."/>
            <person name="Nobu M.K."/>
            <person name="Kusada H."/>
            <person name="Meng X.-Y."/>
            <person name="Hosoki N."/>
            <person name="Uematsu K."/>
            <person name="Yoshioka H."/>
            <person name="Kamagata Y."/>
            <person name="Tamaki H."/>
        </authorList>
    </citation>
    <scope>NUCLEOTIDE SEQUENCE [LARGE SCALE GENOMIC DNA]</scope>
    <source>
        <strain evidence="5 6">RT761</strain>
    </source>
</reference>
<feature type="transmembrane region" description="Helical" evidence="3">
    <location>
        <begin position="162"/>
        <end position="179"/>
    </location>
</feature>
<dbReference type="PANTHER" id="PTHR45138">
    <property type="entry name" value="REGULATORY COMPONENTS OF SENSORY TRANSDUCTION SYSTEM"/>
    <property type="match status" value="1"/>
</dbReference>
<feature type="transmembrane region" description="Helical" evidence="3">
    <location>
        <begin position="102"/>
        <end position="122"/>
    </location>
</feature>
<keyword evidence="3" id="KW-1133">Transmembrane helix</keyword>
<dbReference type="InterPro" id="IPR050469">
    <property type="entry name" value="Diguanylate_Cyclase"/>
</dbReference>
<keyword evidence="3" id="KW-0472">Membrane</keyword>
<feature type="transmembrane region" description="Helical" evidence="3">
    <location>
        <begin position="134"/>
        <end position="156"/>
    </location>
</feature>
<dbReference type="InterPro" id="IPR029787">
    <property type="entry name" value="Nucleotide_cyclase"/>
</dbReference>
<dbReference type="FunFam" id="3.30.70.270:FF:000001">
    <property type="entry name" value="Diguanylate cyclase domain protein"/>
    <property type="match status" value="1"/>
</dbReference>
<dbReference type="CDD" id="cd01949">
    <property type="entry name" value="GGDEF"/>
    <property type="match status" value="1"/>
</dbReference>
<feature type="transmembrane region" description="Helical" evidence="3">
    <location>
        <begin position="77"/>
        <end position="96"/>
    </location>
</feature>
<protein>
    <recommendedName>
        <fullName evidence="1">diguanylate cyclase</fullName>
        <ecNumber evidence="1">2.7.7.65</ecNumber>
    </recommendedName>
</protein>
<evidence type="ECO:0000259" key="4">
    <source>
        <dbReference type="PROSITE" id="PS50887"/>
    </source>
</evidence>
<feature type="transmembrane region" description="Helical" evidence="3">
    <location>
        <begin position="184"/>
        <end position="200"/>
    </location>
</feature>
<dbReference type="AlphaFoldDB" id="A0A7T1AM35"/>
<dbReference type="PANTHER" id="PTHR45138:SF9">
    <property type="entry name" value="DIGUANYLATE CYCLASE DGCM-RELATED"/>
    <property type="match status" value="1"/>
</dbReference>
<keyword evidence="3" id="KW-0812">Transmembrane</keyword>
<name>A0A7T1AM35_ATRLM</name>
<evidence type="ECO:0000256" key="2">
    <source>
        <dbReference type="ARBA" id="ARBA00034247"/>
    </source>
</evidence>
<dbReference type="NCBIfam" id="TIGR00254">
    <property type="entry name" value="GGDEF"/>
    <property type="match status" value="1"/>
</dbReference>
<organism evidence="5 6">
    <name type="scientific">Atribacter laminatus</name>
    <dbReference type="NCBI Taxonomy" id="2847778"/>
    <lineage>
        <taxon>Bacteria</taxon>
        <taxon>Pseudomonadati</taxon>
        <taxon>Atribacterota</taxon>
        <taxon>Atribacteria</taxon>
        <taxon>Atribacterales</taxon>
        <taxon>Atribacteraceae</taxon>
        <taxon>Atribacter</taxon>
    </lineage>
</organism>
<keyword evidence="6" id="KW-1185">Reference proteome</keyword>
<dbReference type="EC" id="2.7.7.65" evidence="1"/>
<feature type="transmembrane region" description="Helical" evidence="3">
    <location>
        <begin position="212"/>
        <end position="230"/>
    </location>
</feature>
<dbReference type="Proteomes" id="UP000594463">
    <property type="component" value="Chromosome"/>
</dbReference>
<feature type="domain" description="GGDEF" evidence="4">
    <location>
        <begin position="291"/>
        <end position="423"/>
    </location>
</feature>
<dbReference type="KEGG" id="alam:RT761_01629"/>
<dbReference type="GO" id="GO:0052621">
    <property type="term" value="F:diguanylate cyclase activity"/>
    <property type="evidence" value="ECO:0007669"/>
    <property type="project" value="UniProtKB-EC"/>
</dbReference>
<gene>
    <name evidence="5" type="primary">pleD_1</name>
    <name evidence="5" type="ORF">RT761_01629</name>
</gene>
<evidence type="ECO:0000256" key="3">
    <source>
        <dbReference type="SAM" id="Phobius"/>
    </source>
</evidence>